<dbReference type="PANTHER" id="PTHR43156:SF2">
    <property type="entry name" value="STAGE II SPORULATION PROTEIN E"/>
    <property type="match status" value="1"/>
</dbReference>
<dbReference type="SUPFAM" id="SSF81606">
    <property type="entry name" value="PP2C-like"/>
    <property type="match status" value="1"/>
</dbReference>
<dbReference type="Gene3D" id="3.60.40.10">
    <property type="entry name" value="PPM-type phosphatase domain"/>
    <property type="match status" value="1"/>
</dbReference>
<dbReference type="InterPro" id="IPR001932">
    <property type="entry name" value="PPM-type_phosphatase-like_dom"/>
</dbReference>
<feature type="domain" description="PPM-type phosphatase" evidence="3">
    <location>
        <begin position="373"/>
        <end position="587"/>
    </location>
</feature>
<feature type="domain" description="GAF" evidence="2">
    <location>
        <begin position="22"/>
        <end position="168"/>
    </location>
</feature>
<organism evidence="4 5">
    <name type="scientific">Actinoplanes sandaracinus</name>
    <dbReference type="NCBI Taxonomy" id="3045177"/>
    <lineage>
        <taxon>Bacteria</taxon>
        <taxon>Bacillati</taxon>
        <taxon>Actinomycetota</taxon>
        <taxon>Actinomycetes</taxon>
        <taxon>Micromonosporales</taxon>
        <taxon>Micromonosporaceae</taxon>
        <taxon>Actinoplanes</taxon>
    </lineage>
</organism>
<dbReference type="Pfam" id="PF07228">
    <property type="entry name" value="SpoIIE"/>
    <property type="match status" value="1"/>
</dbReference>
<dbReference type="SMART" id="SM00331">
    <property type="entry name" value="PP2C_SIG"/>
    <property type="match status" value="1"/>
</dbReference>
<dbReference type="PANTHER" id="PTHR43156">
    <property type="entry name" value="STAGE II SPORULATION PROTEIN E-RELATED"/>
    <property type="match status" value="1"/>
</dbReference>
<evidence type="ECO:0000259" key="2">
    <source>
        <dbReference type="SMART" id="SM00065"/>
    </source>
</evidence>
<accession>A0ABT6WI87</accession>
<reference evidence="4 5" key="1">
    <citation type="submission" date="2023-05" db="EMBL/GenBank/DDBJ databases">
        <title>Actinoplanes sp. NEAU-A12 genome sequencing.</title>
        <authorList>
            <person name="Wang Z.-S."/>
        </authorList>
    </citation>
    <scope>NUCLEOTIDE SEQUENCE [LARGE SCALE GENOMIC DNA]</scope>
    <source>
        <strain evidence="4 5">NEAU-A12</strain>
    </source>
</reference>
<dbReference type="InterPro" id="IPR052016">
    <property type="entry name" value="Bact_Sigma-Reg"/>
</dbReference>
<dbReference type="Pfam" id="PF13185">
    <property type="entry name" value="GAF_2"/>
    <property type="match status" value="1"/>
</dbReference>
<protein>
    <submittedName>
        <fullName evidence="4">SpoIIE family protein phosphatase</fullName>
    </submittedName>
</protein>
<dbReference type="InterPro" id="IPR036457">
    <property type="entry name" value="PPM-type-like_dom_sf"/>
</dbReference>
<dbReference type="InterPro" id="IPR003018">
    <property type="entry name" value="GAF"/>
</dbReference>
<evidence type="ECO:0000259" key="3">
    <source>
        <dbReference type="SMART" id="SM00331"/>
    </source>
</evidence>
<name>A0ABT6WI87_9ACTN</name>
<dbReference type="Proteomes" id="UP001241758">
    <property type="component" value="Unassembled WGS sequence"/>
</dbReference>
<feature type="domain" description="GAF" evidence="2">
    <location>
        <begin position="203"/>
        <end position="353"/>
    </location>
</feature>
<evidence type="ECO:0000256" key="1">
    <source>
        <dbReference type="ARBA" id="ARBA00022801"/>
    </source>
</evidence>
<dbReference type="EMBL" id="JASCTH010000007">
    <property type="protein sequence ID" value="MDI6099449.1"/>
    <property type="molecule type" value="Genomic_DNA"/>
</dbReference>
<sequence length="589" mass="63107">MTVGDAEGQRLAALLRTGLGAIPDPMFDRFAALVRTVLGVPVALVSLVDAERQFFPGAYGLGEPWQRRRQTPLSHSFCKHVVETAKPLIVTDAREDPRVRGNLAIEDLGVVGYAGMPVLDADGRVLGSLCAIDHEPRQWTEQQTALLADLAAACSDSLQLRIASYHAEQQRQVASEGQGRAHLVAERSRLLLRASAALGAAASSDDVVETVRNLVIGSLDPAYVGVSWLEAGGTIQLASGRLLPGHLADRWAHYGGDVRTPSGLAARTGRTVILRDLAAVAEQTPDALDTFAEMKWQAAVSVPLPGVHGPIGSLTFCWRQPYSPDEAEQAVLTALSGYVAQALLRATEYDDRRTAAETMQKALLSPLPELDHVRMTARYVPAGRSDLVGGDWYDAVRIDDTRMAVVIGDVAGHGVTAAATMGHYRSMLRTLLVDRYDYPSALLQRFERAVKALGVEGIATALVAYLTAEPDGGHTLTWASAGHLPPTVVLPDGTVTQLALGGPLLGALRGVTRRTHTRRLPAGSRLVLYTDGLIETRTCPIDDGIDCLHRVLTDNPGAGLDELADLLMEITPLGEREDDASVLLIDTLD</sequence>
<dbReference type="SMART" id="SM00065">
    <property type="entry name" value="GAF"/>
    <property type="match status" value="2"/>
</dbReference>
<dbReference type="InterPro" id="IPR029016">
    <property type="entry name" value="GAF-like_dom_sf"/>
</dbReference>
<evidence type="ECO:0000313" key="5">
    <source>
        <dbReference type="Proteomes" id="UP001241758"/>
    </source>
</evidence>
<comment type="caution">
    <text evidence="4">The sequence shown here is derived from an EMBL/GenBank/DDBJ whole genome shotgun (WGS) entry which is preliminary data.</text>
</comment>
<dbReference type="SUPFAM" id="SSF55781">
    <property type="entry name" value="GAF domain-like"/>
    <property type="match status" value="2"/>
</dbReference>
<proteinExistence type="predicted"/>
<keyword evidence="1" id="KW-0378">Hydrolase</keyword>
<evidence type="ECO:0000313" key="4">
    <source>
        <dbReference type="EMBL" id="MDI6099449.1"/>
    </source>
</evidence>
<dbReference type="Gene3D" id="3.30.450.40">
    <property type="match status" value="2"/>
</dbReference>
<gene>
    <name evidence="4" type="ORF">QLQ12_12675</name>
</gene>
<dbReference type="Pfam" id="PF01590">
    <property type="entry name" value="GAF"/>
    <property type="match status" value="1"/>
</dbReference>
<keyword evidence="5" id="KW-1185">Reference proteome</keyword>